<dbReference type="SUPFAM" id="SSF57850">
    <property type="entry name" value="RING/U-box"/>
    <property type="match status" value="1"/>
</dbReference>
<dbReference type="HOGENOM" id="CLU_039235_1_0_1"/>
<evidence type="ECO:0000256" key="3">
    <source>
        <dbReference type="ARBA" id="ARBA00022833"/>
    </source>
</evidence>
<dbReference type="GO" id="GO:0004842">
    <property type="term" value="F:ubiquitin-protein transferase activity"/>
    <property type="evidence" value="ECO:0007669"/>
    <property type="project" value="InterPro"/>
</dbReference>
<reference evidence="8" key="3">
    <citation type="submission" date="2015-04" db="UniProtKB">
        <authorList>
            <consortium name="EnsemblPlants"/>
        </authorList>
    </citation>
    <scope>IDENTIFICATION</scope>
</reference>
<dbReference type="Proteomes" id="UP000032180">
    <property type="component" value="Chromosome 12"/>
</dbReference>
<dbReference type="CDD" id="cd16525">
    <property type="entry name" value="RING-HC_PCGF"/>
    <property type="match status" value="1"/>
</dbReference>
<keyword evidence="9" id="KW-1185">Reference proteome</keyword>
<dbReference type="STRING" id="77586.A0A0D9Y160"/>
<feature type="region of interest" description="Disordered" evidence="6">
    <location>
        <begin position="1"/>
        <end position="75"/>
    </location>
</feature>
<evidence type="ECO:0000313" key="8">
    <source>
        <dbReference type="EnsemblPlants" id="LPERR12G15050.1"/>
    </source>
</evidence>
<accession>A0A0D9Y160</accession>
<feature type="compositionally biased region" description="Basic residues" evidence="6">
    <location>
        <begin position="52"/>
        <end position="68"/>
    </location>
</feature>
<feature type="region of interest" description="Disordered" evidence="6">
    <location>
        <begin position="295"/>
        <end position="372"/>
    </location>
</feature>
<sequence>MQTGPASPAAAKPAKEEVEEKEGKGKEVVVVEDDEDEEEEEDGDEEEEEKPRRGRGRRMRGRAKRKRAAASSTAAASEVVMVKREALARCMTCPLCRRILRDATTISECLHTFCRKCIYKKLNDEELEHCPVCKIDLGCAPLEKLRADHNIQDVRAKLFPLKRKKVNAEEAESLISLPAKRKERSISSLVVNTPEITPKSLTGRRTRATTRKSAAALRDLGPIIPPVKKEVDNTNKNADNSSLLDSLSKAPQTRRQVLSNAETSSHPSSKDKGGDNKDMDKSELWSPLNSLVEAASKAKSLRSSPAARGNQTNDSPNSVNATRTKAREYLLKSKLQDDKKEVPVATVPFKRKGPGRGRKPLQPSAPAVPSPAASKLNKLLTPVWFSLIASFDQKGAPPLPQIPTHYLRIKDDNMPASSIQKYIMQKLSLPSETEVEISCCGQPVNPIQPLRNLIERWLRFGPARPLQTVVGSSGGDYVMVISYGRPKASKS</sequence>
<feature type="compositionally biased region" description="Acidic residues" evidence="6">
    <location>
        <begin position="30"/>
        <end position="48"/>
    </location>
</feature>
<dbReference type="GO" id="GO:0008270">
    <property type="term" value="F:zinc ion binding"/>
    <property type="evidence" value="ECO:0007669"/>
    <property type="project" value="UniProtKB-KW"/>
</dbReference>
<feature type="domain" description="RING-type" evidence="7">
    <location>
        <begin position="93"/>
        <end position="134"/>
    </location>
</feature>
<feature type="compositionally biased region" description="Low complexity" evidence="6">
    <location>
        <begin position="1"/>
        <end position="12"/>
    </location>
</feature>
<dbReference type="PANTHER" id="PTHR46293:SF5">
    <property type="entry name" value="OS12G0600200 PROTEIN"/>
    <property type="match status" value="1"/>
</dbReference>
<evidence type="ECO:0000259" key="7">
    <source>
        <dbReference type="PROSITE" id="PS50089"/>
    </source>
</evidence>
<reference evidence="9" key="2">
    <citation type="submission" date="2013-12" db="EMBL/GenBank/DDBJ databases">
        <authorList>
            <person name="Yu Y."/>
            <person name="Lee S."/>
            <person name="de Baynast K."/>
            <person name="Wissotski M."/>
            <person name="Liu L."/>
            <person name="Talag J."/>
            <person name="Goicoechea J."/>
            <person name="Angelova A."/>
            <person name="Jetty R."/>
            <person name="Kudrna D."/>
            <person name="Golser W."/>
            <person name="Rivera L."/>
            <person name="Zhang J."/>
            <person name="Wing R."/>
        </authorList>
    </citation>
    <scope>NUCLEOTIDE SEQUENCE</scope>
</reference>
<dbReference type="eggNOG" id="KOG2660">
    <property type="taxonomic scope" value="Eukaryota"/>
</dbReference>
<feature type="compositionally biased region" description="Polar residues" evidence="6">
    <location>
        <begin position="251"/>
        <end position="267"/>
    </location>
</feature>
<protein>
    <recommendedName>
        <fullName evidence="7">RING-type domain-containing protein</fullName>
    </recommendedName>
</protein>
<evidence type="ECO:0000256" key="6">
    <source>
        <dbReference type="SAM" id="MobiDB-lite"/>
    </source>
</evidence>
<dbReference type="SMART" id="SM00184">
    <property type="entry name" value="RING"/>
    <property type="match status" value="1"/>
</dbReference>
<dbReference type="InterPro" id="IPR013083">
    <property type="entry name" value="Znf_RING/FYVE/PHD"/>
</dbReference>
<evidence type="ECO:0000256" key="1">
    <source>
        <dbReference type="ARBA" id="ARBA00022723"/>
    </source>
</evidence>
<dbReference type="GO" id="GO:0051865">
    <property type="term" value="P:protein autoubiquitination"/>
    <property type="evidence" value="ECO:0007669"/>
    <property type="project" value="UniProtKB-ARBA"/>
</dbReference>
<evidence type="ECO:0000313" key="9">
    <source>
        <dbReference type="Proteomes" id="UP000032180"/>
    </source>
</evidence>
<feature type="compositionally biased region" description="Basic and acidic residues" evidence="6">
    <location>
        <begin position="325"/>
        <end position="342"/>
    </location>
</feature>
<feature type="compositionally biased region" description="Polar residues" evidence="6">
    <location>
        <begin position="309"/>
        <end position="323"/>
    </location>
</feature>
<comment type="subunit">
    <text evidence="4">Interacts with DREB2A.</text>
</comment>
<dbReference type="InterPro" id="IPR044807">
    <property type="entry name" value="DRIP1-like"/>
</dbReference>
<keyword evidence="3" id="KW-0862">Zinc</keyword>
<dbReference type="Pfam" id="PF13923">
    <property type="entry name" value="zf-C3HC4_2"/>
    <property type="match status" value="1"/>
</dbReference>
<proteinExistence type="predicted"/>
<keyword evidence="2 5" id="KW-0863">Zinc-finger</keyword>
<dbReference type="Gene3D" id="3.30.40.10">
    <property type="entry name" value="Zinc/RING finger domain, C3HC4 (zinc finger)"/>
    <property type="match status" value="1"/>
</dbReference>
<evidence type="ECO:0000256" key="4">
    <source>
        <dbReference type="ARBA" id="ARBA00064110"/>
    </source>
</evidence>
<dbReference type="AlphaFoldDB" id="A0A0D9Y160"/>
<feature type="compositionally biased region" description="Basic residues" evidence="6">
    <location>
        <begin position="349"/>
        <end position="359"/>
    </location>
</feature>
<dbReference type="InterPro" id="IPR017907">
    <property type="entry name" value="Znf_RING_CS"/>
</dbReference>
<reference evidence="8 9" key="1">
    <citation type="submission" date="2012-08" db="EMBL/GenBank/DDBJ databases">
        <title>Oryza genome evolution.</title>
        <authorList>
            <person name="Wing R.A."/>
        </authorList>
    </citation>
    <scope>NUCLEOTIDE SEQUENCE</scope>
</reference>
<dbReference type="FunFam" id="3.30.40.10:FF:000033">
    <property type="entry name" value="Polycomb group RING finger protein 3"/>
    <property type="match status" value="1"/>
</dbReference>
<feature type="compositionally biased region" description="Basic and acidic residues" evidence="6">
    <location>
        <begin position="268"/>
        <end position="282"/>
    </location>
</feature>
<feature type="compositionally biased region" description="Basic and acidic residues" evidence="6">
    <location>
        <begin position="13"/>
        <end position="29"/>
    </location>
</feature>
<dbReference type="PROSITE" id="PS50089">
    <property type="entry name" value="ZF_RING_2"/>
    <property type="match status" value="1"/>
</dbReference>
<evidence type="ECO:0000256" key="2">
    <source>
        <dbReference type="ARBA" id="ARBA00022771"/>
    </source>
</evidence>
<dbReference type="PROSITE" id="PS00518">
    <property type="entry name" value="ZF_RING_1"/>
    <property type="match status" value="1"/>
</dbReference>
<feature type="region of interest" description="Disordered" evidence="6">
    <location>
        <begin position="197"/>
        <end position="282"/>
    </location>
</feature>
<dbReference type="PANTHER" id="PTHR46293">
    <property type="entry name" value="E3 UBIQUITIN PROTEIN LIGASE DRIP1"/>
    <property type="match status" value="1"/>
</dbReference>
<dbReference type="Gramene" id="LPERR12G15050.1">
    <property type="protein sequence ID" value="LPERR12G15050.1"/>
    <property type="gene ID" value="LPERR12G15050"/>
</dbReference>
<evidence type="ECO:0000256" key="5">
    <source>
        <dbReference type="PROSITE-ProRule" id="PRU00175"/>
    </source>
</evidence>
<feature type="compositionally biased region" description="Low complexity" evidence="6">
    <location>
        <begin position="235"/>
        <end position="250"/>
    </location>
</feature>
<dbReference type="InterPro" id="IPR001841">
    <property type="entry name" value="Znf_RING"/>
</dbReference>
<dbReference type="EnsemblPlants" id="LPERR12G15050.1">
    <property type="protein sequence ID" value="LPERR12G15050.1"/>
    <property type="gene ID" value="LPERR12G15050"/>
</dbReference>
<keyword evidence="1" id="KW-0479">Metal-binding</keyword>
<organism evidence="8 9">
    <name type="scientific">Leersia perrieri</name>
    <dbReference type="NCBI Taxonomy" id="77586"/>
    <lineage>
        <taxon>Eukaryota</taxon>
        <taxon>Viridiplantae</taxon>
        <taxon>Streptophyta</taxon>
        <taxon>Embryophyta</taxon>
        <taxon>Tracheophyta</taxon>
        <taxon>Spermatophyta</taxon>
        <taxon>Magnoliopsida</taxon>
        <taxon>Liliopsida</taxon>
        <taxon>Poales</taxon>
        <taxon>Poaceae</taxon>
        <taxon>BOP clade</taxon>
        <taxon>Oryzoideae</taxon>
        <taxon>Oryzeae</taxon>
        <taxon>Oryzinae</taxon>
        <taxon>Leersia</taxon>
    </lineage>
</organism>
<name>A0A0D9Y160_9ORYZ</name>